<dbReference type="EMBL" id="CPYI01000010">
    <property type="protein sequence ID" value="CNE94039.1"/>
    <property type="molecule type" value="Genomic_DNA"/>
</dbReference>
<gene>
    <name evidence="2" type="ORF">ERS008491_02659</name>
</gene>
<feature type="domain" description="KAP NTPase" evidence="1">
    <location>
        <begin position="23"/>
        <end position="324"/>
    </location>
</feature>
<protein>
    <submittedName>
        <fullName evidence="2">Predicted P-loop ATPase</fullName>
    </submittedName>
</protein>
<sequence length="437" mass="49891">MRLTIPELDYSDGFTTENDIFKRKKLATQLENIILNAEDDSLVFAIDDDWGNGKTTFLKLWENSINNDKSKKLKIIYFDAFENDFQQDAFLAIATKIYKLIEDKSLKSRFIEGVKSVGKNFFSIALKSTVAIATGGIVNGTVLESVKDNIESGISDPIEKYIEDKITSAEDEKATLEHFKETLRIIAEEEKVIFIIDELDRARPDFSLEILEKIKHVFSTKNFVFILSLNKDQFEKIINKKYGNIDSKLYLSKFINYWFKLPTVVRRSAPDNTIEKYSSILYTQLFGDKNNFMPAHYILTHLLVRKKASLRDVERCYTSLTLLASSTSSKINETYQTGLSIVAYLATFNISTIERIKSKNITPEELNNTLGIIRPGELGEEEEDDIISRVVTTELITAEEYIRLAKEGFTKIIPSGGMSRQPKIISSAIEYLDNLYV</sequence>
<reference evidence="2 3" key="1">
    <citation type="submission" date="2015-03" db="EMBL/GenBank/DDBJ databases">
        <authorList>
            <person name="Murphy D."/>
        </authorList>
    </citation>
    <scope>NUCLEOTIDE SEQUENCE [LARGE SCALE GENOMIC DNA]</scope>
    <source>
        <strain evidence="2 3">FCF326</strain>
    </source>
</reference>
<organism evidence="2 3">
    <name type="scientific">Yersinia kristensenii</name>
    <dbReference type="NCBI Taxonomy" id="28152"/>
    <lineage>
        <taxon>Bacteria</taxon>
        <taxon>Pseudomonadati</taxon>
        <taxon>Pseudomonadota</taxon>
        <taxon>Gammaproteobacteria</taxon>
        <taxon>Enterobacterales</taxon>
        <taxon>Yersiniaceae</taxon>
        <taxon>Yersinia</taxon>
    </lineage>
</organism>
<evidence type="ECO:0000259" key="1">
    <source>
        <dbReference type="Pfam" id="PF07693"/>
    </source>
</evidence>
<name>A0A0T9LGU8_YERKR</name>
<proteinExistence type="predicted"/>
<dbReference type="AlphaFoldDB" id="A0A0T9LGU8"/>
<accession>A0A0T9LGU8</accession>
<dbReference type="InterPro" id="IPR027417">
    <property type="entry name" value="P-loop_NTPase"/>
</dbReference>
<dbReference type="Proteomes" id="UP000045824">
    <property type="component" value="Unassembled WGS sequence"/>
</dbReference>
<dbReference type="Gene3D" id="3.40.50.300">
    <property type="entry name" value="P-loop containing nucleotide triphosphate hydrolases"/>
    <property type="match status" value="1"/>
</dbReference>
<dbReference type="RefSeq" id="WP_046694734.1">
    <property type="nucleotide sequence ID" value="NZ_CAWMAB010000010.1"/>
</dbReference>
<dbReference type="Pfam" id="PF07693">
    <property type="entry name" value="KAP_NTPase"/>
    <property type="match status" value="1"/>
</dbReference>
<dbReference type="SUPFAM" id="SSF52540">
    <property type="entry name" value="P-loop containing nucleoside triphosphate hydrolases"/>
    <property type="match status" value="1"/>
</dbReference>
<evidence type="ECO:0000313" key="2">
    <source>
        <dbReference type="EMBL" id="CNE94039.1"/>
    </source>
</evidence>
<evidence type="ECO:0000313" key="3">
    <source>
        <dbReference type="Proteomes" id="UP000045824"/>
    </source>
</evidence>
<dbReference type="InterPro" id="IPR011646">
    <property type="entry name" value="KAP_P-loop"/>
</dbReference>